<feature type="transmembrane region" description="Helical" evidence="7">
    <location>
        <begin position="392"/>
        <end position="414"/>
    </location>
</feature>
<feature type="transmembrane region" description="Helical" evidence="7">
    <location>
        <begin position="76"/>
        <end position="96"/>
    </location>
</feature>
<organism evidence="8 9">
    <name type="scientific">Neocallimastix californiae</name>
    <dbReference type="NCBI Taxonomy" id="1754190"/>
    <lineage>
        <taxon>Eukaryota</taxon>
        <taxon>Fungi</taxon>
        <taxon>Fungi incertae sedis</taxon>
        <taxon>Chytridiomycota</taxon>
        <taxon>Chytridiomycota incertae sedis</taxon>
        <taxon>Neocallimastigomycetes</taxon>
        <taxon>Neocallimastigales</taxon>
        <taxon>Neocallimastigaceae</taxon>
        <taxon>Neocallimastix</taxon>
    </lineage>
</organism>
<feature type="transmembrane region" description="Helical" evidence="7">
    <location>
        <begin position="360"/>
        <end position="380"/>
    </location>
</feature>
<comment type="subcellular location">
    <subcellularLocation>
        <location evidence="1">Cell membrane</location>
        <topology evidence="1">Multi-pass membrane protein</topology>
    </subcellularLocation>
</comment>
<keyword evidence="6 7" id="KW-0472">Membrane</keyword>
<gene>
    <name evidence="8" type="ORF">LY90DRAFT_707041</name>
</gene>
<proteinExistence type="predicted"/>
<evidence type="ECO:0000256" key="2">
    <source>
        <dbReference type="ARBA" id="ARBA00022448"/>
    </source>
</evidence>
<feature type="transmembrane region" description="Helical" evidence="7">
    <location>
        <begin position="327"/>
        <end position="348"/>
    </location>
</feature>
<evidence type="ECO:0000256" key="3">
    <source>
        <dbReference type="ARBA" id="ARBA00022475"/>
    </source>
</evidence>
<dbReference type="PANTHER" id="PTHR43549:SF2">
    <property type="entry name" value="MULTIDRUG RESISTANCE PROTEIN NORM-RELATED"/>
    <property type="match status" value="1"/>
</dbReference>
<keyword evidence="4 7" id="KW-0812">Transmembrane</keyword>
<dbReference type="AlphaFoldDB" id="A0A1Y2AJI2"/>
<keyword evidence="9" id="KW-1185">Reference proteome</keyword>
<protein>
    <recommendedName>
        <fullName evidence="10">Na+-driven multidrug efflux pump</fullName>
    </recommendedName>
</protein>
<sequence>MYVALMVLAFLPTIYTTLRIYFIGQLPSEYSYSIAGQLSWVNLLFEIIQEAIILPLFYFIGEAIHQIKELINRVKTGLLVSFIIYTVLAIAIIILIHPLLNWMSVSPEIQAESATYIRIEVIANIFSTLVNFILVVLITISKEKYLYIFTFMKVVLCILVDVFLVSNLKFSLNLGVNGIGYSNIIVNIILLICSLYILKFEGISIFNKDKMSFGWMSSFAKKGLVSGFESLIRNYAYMAMISKMVNVVNEQGTYWVANNFIWGWLLIPITQLGELIKKDCGTDRDSVRKLSLGYYAITIIVCILWFITIPLWKPFMTYVLDYTEVDTLYTLVLVLIGFYVLYAIQNVFDSTFYGLGKIWYMFFESVVTNSIFYGIAYILYKLNVWKPTLYGIALLFGLGNAFDSVVSFLAYVFLLKRENINIFDVNNKGEEKKIEI</sequence>
<keyword evidence="2" id="KW-0813">Transport</keyword>
<feature type="transmembrane region" description="Helical" evidence="7">
    <location>
        <begin position="292"/>
        <end position="312"/>
    </location>
</feature>
<keyword evidence="5 7" id="KW-1133">Transmembrane helix</keyword>
<evidence type="ECO:0000313" key="9">
    <source>
        <dbReference type="Proteomes" id="UP000193920"/>
    </source>
</evidence>
<feature type="transmembrane region" description="Helical" evidence="7">
    <location>
        <begin position="145"/>
        <end position="166"/>
    </location>
</feature>
<dbReference type="NCBIfam" id="NF045539">
    <property type="entry name" value="MATE_efflux1"/>
    <property type="match status" value="1"/>
</dbReference>
<name>A0A1Y2AJI2_9FUNG</name>
<feature type="transmembrane region" description="Helical" evidence="7">
    <location>
        <begin position="43"/>
        <end position="64"/>
    </location>
</feature>
<feature type="transmembrane region" description="Helical" evidence="7">
    <location>
        <begin position="116"/>
        <end position="138"/>
    </location>
</feature>
<dbReference type="Proteomes" id="UP000193920">
    <property type="component" value="Unassembled WGS sequence"/>
</dbReference>
<dbReference type="STRING" id="1754190.A0A1Y2AJI2"/>
<evidence type="ECO:0000256" key="7">
    <source>
        <dbReference type="SAM" id="Phobius"/>
    </source>
</evidence>
<dbReference type="EMBL" id="MCOG01000243">
    <property type="protein sequence ID" value="ORY22711.1"/>
    <property type="molecule type" value="Genomic_DNA"/>
</dbReference>
<evidence type="ECO:0008006" key="10">
    <source>
        <dbReference type="Google" id="ProtNLM"/>
    </source>
</evidence>
<evidence type="ECO:0000256" key="6">
    <source>
        <dbReference type="ARBA" id="ARBA00023136"/>
    </source>
</evidence>
<evidence type="ECO:0000256" key="5">
    <source>
        <dbReference type="ARBA" id="ARBA00022989"/>
    </source>
</evidence>
<dbReference type="InterPro" id="IPR052031">
    <property type="entry name" value="Membrane_Transporter-Flippase"/>
</dbReference>
<dbReference type="GO" id="GO:0005886">
    <property type="term" value="C:plasma membrane"/>
    <property type="evidence" value="ECO:0007669"/>
    <property type="project" value="UniProtKB-SubCell"/>
</dbReference>
<reference evidence="8 9" key="1">
    <citation type="submission" date="2016-08" db="EMBL/GenBank/DDBJ databases">
        <title>A Parts List for Fungal Cellulosomes Revealed by Comparative Genomics.</title>
        <authorList>
            <consortium name="DOE Joint Genome Institute"/>
            <person name="Haitjema C.H."/>
            <person name="Gilmore S.P."/>
            <person name="Henske J.K."/>
            <person name="Solomon K.V."/>
            <person name="De Groot R."/>
            <person name="Kuo A."/>
            <person name="Mondo S.J."/>
            <person name="Salamov A.A."/>
            <person name="Labutti K."/>
            <person name="Zhao Z."/>
            <person name="Chiniquy J."/>
            <person name="Barry K."/>
            <person name="Brewer H.M."/>
            <person name="Purvine S.O."/>
            <person name="Wright A.T."/>
            <person name="Boxma B."/>
            <person name="Van Alen T."/>
            <person name="Hackstein J.H."/>
            <person name="Baker S.E."/>
            <person name="Grigoriev I.V."/>
            <person name="O'Malley M.A."/>
        </authorList>
    </citation>
    <scope>NUCLEOTIDE SEQUENCE [LARGE SCALE GENOMIC DNA]</scope>
    <source>
        <strain evidence="8 9">G1</strain>
    </source>
</reference>
<dbReference type="PANTHER" id="PTHR43549">
    <property type="entry name" value="MULTIDRUG RESISTANCE PROTEIN YPNP-RELATED"/>
    <property type="match status" value="1"/>
</dbReference>
<dbReference type="OrthoDB" id="2119662at2759"/>
<accession>A0A1Y2AJI2</accession>
<keyword evidence="3" id="KW-1003">Cell membrane</keyword>
<evidence type="ECO:0000256" key="4">
    <source>
        <dbReference type="ARBA" id="ARBA00022692"/>
    </source>
</evidence>
<comment type="caution">
    <text evidence="8">The sequence shown here is derived from an EMBL/GenBank/DDBJ whole genome shotgun (WGS) entry which is preliminary data.</text>
</comment>
<evidence type="ECO:0000256" key="1">
    <source>
        <dbReference type="ARBA" id="ARBA00004651"/>
    </source>
</evidence>
<feature type="transmembrane region" description="Helical" evidence="7">
    <location>
        <begin position="178"/>
        <end position="198"/>
    </location>
</feature>
<evidence type="ECO:0000313" key="8">
    <source>
        <dbReference type="EMBL" id="ORY22711.1"/>
    </source>
</evidence>